<dbReference type="AlphaFoldDB" id="A0A840MG14"/>
<evidence type="ECO:0008006" key="3">
    <source>
        <dbReference type="Google" id="ProtNLM"/>
    </source>
</evidence>
<sequence length="184" mass="20798">MNQAQIIQETREWLEKAVIGLNLCPFAKSVYVKNQVRIVVSQARHLDAFLEELDRELLLLAEADPAEIDTTLLIHPTLWPDFETFNDCLDLADQALADHALEGILQIASFHPHFQFADTEPDDITNYTNRSPYPTLHLLREESIARAVEAFPDAAMIYERNMETLTKLGLAGWLALGLSDPAKK</sequence>
<evidence type="ECO:0000313" key="2">
    <source>
        <dbReference type="Proteomes" id="UP000575898"/>
    </source>
</evidence>
<dbReference type="EMBL" id="JACHHY010000003">
    <property type="protein sequence ID" value="MBB5017340.1"/>
    <property type="molecule type" value="Genomic_DNA"/>
</dbReference>
<name>A0A840MG14_9PROT</name>
<protein>
    <recommendedName>
        <fullName evidence="3">DUF1415 domain-containing protein</fullName>
    </recommendedName>
</protein>
<comment type="caution">
    <text evidence="1">The sequence shown here is derived from an EMBL/GenBank/DDBJ whole genome shotgun (WGS) entry which is preliminary data.</text>
</comment>
<dbReference type="Proteomes" id="UP000575898">
    <property type="component" value="Unassembled WGS sequence"/>
</dbReference>
<keyword evidence="2" id="KW-1185">Reference proteome</keyword>
<organism evidence="1 2">
    <name type="scientific">Chitinivorax tropicus</name>
    <dbReference type="NCBI Taxonomy" id="714531"/>
    <lineage>
        <taxon>Bacteria</taxon>
        <taxon>Pseudomonadati</taxon>
        <taxon>Pseudomonadota</taxon>
        <taxon>Betaproteobacteria</taxon>
        <taxon>Chitinivorax</taxon>
    </lineage>
</organism>
<dbReference type="InterPro" id="IPR009858">
    <property type="entry name" value="DUF1415"/>
</dbReference>
<dbReference type="Pfam" id="PF07209">
    <property type="entry name" value="DUF1415"/>
    <property type="match status" value="1"/>
</dbReference>
<gene>
    <name evidence="1" type="ORF">HNQ59_000604</name>
</gene>
<dbReference type="RefSeq" id="WP_184034984.1">
    <property type="nucleotide sequence ID" value="NZ_JACHHY010000003.1"/>
</dbReference>
<reference evidence="1 2" key="1">
    <citation type="submission" date="2020-08" db="EMBL/GenBank/DDBJ databases">
        <title>Genomic Encyclopedia of Type Strains, Phase IV (KMG-IV): sequencing the most valuable type-strain genomes for metagenomic binning, comparative biology and taxonomic classification.</title>
        <authorList>
            <person name="Goeker M."/>
        </authorList>
    </citation>
    <scope>NUCLEOTIDE SEQUENCE [LARGE SCALE GENOMIC DNA]</scope>
    <source>
        <strain evidence="1 2">DSM 27165</strain>
    </source>
</reference>
<accession>A0A840MG14</accession>
<proteinExistence type="predicted"/>
<evidence type="ECO:0000313" key="1">
    <source>
        <dbReference type="EMBL" id="MBB5017340.1"/>
    </source>
</evidence>